<reference evidence="1 2" key="1">
    <citation type="submission" date="2020-02" db="EMBL/GenBank/DDBJ databases">
        <authorList>
            <person name="Chen W.-M."/>
        </authorList>
    </citation>
    <scope>NUCLEOTIDE SEQUENCE [LARGE SCALE GENOMIC DNA]</scope>
    <source>
        <strain evidence="1 2">KDG-16</strain>
    </source>
</reference>
<evidence type="ECO:0000313" key="1">
    <source>
        <dbReference type="EMBL" id="NHM02433.1"/>
    </source>
</evidence>
<proteinExistence type="predicted"/>
<dbReference type="EMBL" id="JAAJBT010000006">
    <property type="protein sequence ID" value="NHM02433.1"/>
    <property type="molecule type" value="Genomic_DNA"/>
</dbReference>
<dbReference type="PANTHER" id="PTHR36456:SF1">
    <property type="entry name" value="UPF0232 PROTEIN SCO3875"/>
    <property type="match status" value="1"/>
</dbReference>
<name>A0ABX0I5G4_9FLAO</name>
<protein>
    <submittedName>
        <fullName evidence="1">DUF721 domain-containing protein</fullName>
    </submittedName>
</protein>
<comment type="caution">
    <text evidence="1">The sequence shown here is derived from an EMBL/GenBank/DDBJ whole genome shotgun (WGS) entry which is preliminary data.</text>
</comment>
<evidence type="ECO:0000313" key="2">
    <source>
        <dbReference type="Proteomes" id="UP000800984"/>
    </source>
</evidence>
<organism evidence="1 2">
    <name type="scientific">Flavobacterium difficile</name>
    <dbReference type="NCBI Taxonomy" id="2709659"/>
    <lineage>
        <taxon>Bacteria</taxon>
        <taxon>Pseudomonadati</taxon>
        <taxon>Bacteroidota</taxon>
        <taxon>Flavobacteriia</taxon>
        <taxon>Flavobacteriales</taxon>
        <taxon>Flavobacteriaceae</taxon>
        <taxon>Flavobacterium</taxon>
    </lineage>
</organism>
<dbReference type="Pfam" id="PF05258">
    <property type="entry name" value="DciA"/>
    <property type="match status" value="1"/>
</dbReference>
<gene>
    <name evidence="1" type="ORF">G4D72_09985</name>
</gene>
<keyword evidence="2" id="KW-1185">Reference proteome</keyword>
<sequence>MKRFNDDFSVGDVMKEFIKKSSKLEAGLDVINVKETWFKMMGPAFKNYTQQIELRRQTLYIQLNSSVVKQELEYGKSKIIKMLNEELGKELIKEIVFR</sequence>
<dbReference type="RefSeq" id="WP_166077555.1">
    <property type="nucleotide sequence ID" value="NZ_JAAJBT010000006.1"/>
</dbReference>
<accession>A0ABX0I5G4</accession>
<dbReference type="PANTHER" id="PTHR36456">
    <property type="entry name" value="UPF0232 PROTEIN SCO3875"/>
    <property type="match status" value="1"/>
</dbReference>
<dbReference type="InterPro" id="IPR007922">
    <property type="entry name" value="DciA-like"/>
</dbReference>
<dbReference type="Proteomes" id="UP000800984">
    <property type="component" value="Unassembled WGS sequence"/>
</dbReference>